<dbReference type="GO" id="GO:0007631">
    <property type="term" value="P:feeding behavior"/>
    <property type="evidence" value="ECO:0007669"/>
    <property type="project" value="TreeGrafter"/>
</dbReference>
<evidence type="ECO:0008006" key="4">
    <source>
        <dbReference type="Google" id="ProtNLM"/>
    </source>
</evidence>
<dbReference type="PANTHER" id="PTHR17206">
    <property type="entry name" value="PROLACTIN-RELEASING PEPTIDE"/>
    <property type="match status" value="1"/>
</dbReference>
<name>A0AAD7WVD1_9TELE</name>
<keyword evidence="3" id="KW-1185">Reference proteome</keyword>
<sequence>MRVWAVLCTLMLLLALVLPKSHGRNPQHSMEIRNPLFPLPLSTDPDIDASWYKGRGIRPVGRFGRRDSRVNRGTGHALGRLCIPITSDDD</sequence>
<evidence type="ECO:0000313" key="2">
    <source>
        <dbReference type="EMBL" id="KAJ8410592.1"/>
    </source>
</evidence>
<accession>A0AAD7WVD1</accession>
<comment type="caution">
    <text evidence="2">The sequence shown here is derived from an EMBL/GenBank/DDBJ whole genome shotgun (WGS) entry which is preliminary data.</text>
</comment>
<feature type="chain" id="PRO_5042002236" description="Prolactin-releasing peptide" evidence="1">
    <location>
        <begin position="24"/>
        <end position="90"/>
    </location>
</feature>
<dbReference type="Proteomes" id="UP001221898">
    <property type="component" value="Unassembled WGS sequence"/>
</dbReference>
<dbReference type="GO" id="GO:0031861">
    <property type="term" value="F:prolactin-releasing peptide receptor binding"/>
    <property type="evidence" value="ECO:0007669"/>
    <property type="project" value="TreeGrafter"/>
</dbReference>
<proteinExistence type="predicted"/>
<dbReference type="Pfam" id="PF15172">
    <property type="entry name" value="Prolactin_RP"/>
    <property type="match status" value="1"/>
</dbReference>
<dbReference type="GO" id="GO:0005184">
    <property type="term" value="F:neuropeptide hormone activity"/>
    <property type="evidence" value="ECO:0007669"/>
    <property type="project" value="TreeGrafter"/>
</dbReference>
<keyword evidence="1" id="KW-0732">Signal</keyword>
<dbReference type="GO" id="GO:0007186">
    <property type="term" value="P:G protein-coupled receptor signaling pathway"/>
    <property type="evidence" value="ECO:0007669"/>
    <property type="project" value="TreeGrafter"/>
</dbReference>
<evidence type="ECO:0000313" key="3">
    <source>
        <dbReference type="Proteomes" id="UP001221898"/>
    </source>
</evidence>
<reference evidence="2" key="1">
    <citation type="journal article" date="2023" name="Science">
        <title>Genome structures resolve the early diversification of teleost fishes.</title>
        <authorList>
            <person name="Parey E."/>
            <person name="Louis A."/>
            <person name="Montfort J."/>
            <person name="Bouchez O."/>
            <person name="Roques C."/>
            <person name="Iampietro C."/>
            <person name="Lluch J."/>
            <person name="Castinel A."/>
            <person name="Donnadieu C."/>
            <person name="Desvignes T."/>
            <person name="Floi Bucao C."/>
            <person name="Jouanno E."/>
            <person name="Wen M."/>
            <person name="Mejri S."/>
            <person name="Dirks R."/>
            <person name="Jansen H."/>
            <person name="Henkel C."/>
            <person name="Chen W.J."/>
            <person name="Zahm M."/>
            <person name="Cabau C."/>
            <person name="Klopp C."/>
            <person name="Thompson A.W."/>
            <person name="Robinson-Rechavi M."/>
            <person name="Braasch I."/>
            <person name="Lecointre G."/>
            <person name="Bobe J."/>
            <person name="Postlethwait J.H."/>
            <person name="Berthelot C."/>
            <person name="Roest Crollius H."/>
            <person name="Guiguen Y."/>
        </authorList>
    </citation>
    <scope>NUCLEOTIDE SEQUENCE</scope>
    <source>
        <strain evidence="2">NC1722</strain>
    </source>
</reference>
<dbReference type="GO" id="GO:0043434">
    <property type="term" value="P:response to peptide hormone"/>
    <property type="evidence" value="ECO:0007669"/>
    <property type="project" value="TreeGrafter"/>
</dbReference>
<dbReference type="PANTHER" id="PTHR17206:SF1">
    <property type="entry name" value="PROLACTIN-RELEASING PEPTIDE"/>
    <property type="match status" value="1"/>
</dbReference>
<protein>
    <recommendedName>
        <fullName evidence="4">Prolactin-releasing peptide</fullName>
    </recommendedName>
</protein>
<gene>
    <name evidence="2" type="ORF">AAFF_G00194960</name>
</gene>
<dbReference type="InterPro" id="IPR026194">
    <property type="entry name" value="PrRP"/>
</dbReference>
<dbReference type="AlphaFoldDB" id="A0AAD7WVD1"/>
<evidence type="ECO:0000256" key="1">
    <source>
        <dbReference type="SAM" id="SignalP"/>
    </source>
</evidence>
<organism evidence="2 3">
    <name type="scientific">Aldrovandia affinis</name>
    <dbReference type="NCBI Taxonomy" id="143900"/>
    <lineage>
        <taxon>Eukaryota</taxon>
        <taxon>Metazoa</taxon>
        <taxon>Chordata</taxon>
        <taxon>Craniata</taxon>
        <taxon>Vertebrata</taxon>
        <taxon>Euteleostomi</taxon>
        <taxon>Actinopterygii</taxon>
        <taxon>Neopterygii</taxon>
        <taxon>Teleostei</taxon>
        <taxon>Notacanthiformes</taxon>
        <taxon>Halosauridae</taxon>
        <taxon>Aldrovandia</taxon>
    </lineage>
</organism>
<feature type="signal peptide" evidence="1">
    <location>
        <begin position="1"/>
        <end position="23"/>
    </location>
</feature>
<dbReference type="EMBL" id="JAINUG010000026">
    <property type="protein sequence ID" value="KAJ8410592.1"/>
    <property type="molecule type" value="Genomic_DNA"/>
</dbReference>